<reference evidence="1" key="2">
    <citation type="submission" date="2020-09" db="EMBL/GenBank/DDBJ databases">
        <authorList>
            <person name="Sun Q."/>
            <person name="Ohkuma M."/>
        </authorList>
    </citation>
    <scope>NUCLEOTIDE SEQUENCE</scope>
    <source>
        <strain evidence="1">JCM 3035</strain>
    </source>
</reference>
<keyword evidence="2" id="KW-1185">Reference proteome</keyword>
<dbReference type="AlphaFoldDB" id="A0A917VJC2"/>
<dbReference type="Proteomes" id="UP000637788">
    <property type="component" value="Unassembled WGS sequence"/>
</dbReference>
<reference evidence="1" key="1">
    <citation type="journal article" date="2014" name="Int. J. Syst. Evol. Microbiol.">
        <title>Complete genome sequence of Corynebacterium casei LMG S-19264T (=DSM 44701T), isolated from a smear-ripened cheese.</title>
        <authorList>
            <consortium name="US DOE Joint Genome Institute (JGI-PGF)"/>
            <person name="Walter F."/>
            <person name="Albersmeier A."/>
            <person name="Kalinowski J."/>
            <person name="Ruckert C."/>
        </authorList>
    </citation>
    <scope>NUCLEOTIDE SEQUENCE</scope>
    <source>
        <strain evidence="1">JCM 3035</strain>
    </source>
</reference>
<evidence type="ECO:0000313" key="1">
    <source>
        <dbReference type="EMBL" id="GGK86406.1"/>
    </source>
</evidence>
<dbReference type="EMBL" id="BMPQ01000015">
    <property type="protein sequence ID" value="GGK86406.1"/>
    <property type="molecule type" value="Genomic_DNA"/>
</dbReference>
<name>A0A917VJC2_9ACTN</name>
<sequence length="73" mass="7935">MVLGAFEQFRGAAKEGRADRAVGKGSPGGMSRADRRVHLLGCGFHRNLFTLLPGSGVDTPDWCCCHRGFLQKM</sequence>
<comment type="caution">
    <text evidence="1">The sequence shown here is derived from an EMBL/GenBank/DDBJ whole genome shotgun (WGS) entry which is preliminary data.</text>
</comment>
<gene>
    <name evidence="1" type="ORF">GCM10010094_54540</name>
</gene>
<protein>
    <submittedName>
        <fullName evidence="1">Uncharacterized protein</fullName>
    </submittedName>
</protein>
<evidence type="ECO:0000313" key="2">
    <source>
        <dbReference type="Proteomes" id="UP000637788"/>
    </source>
</evidence>
<accession>A0A917VJC2</accession>
<organism evidence="1 2">
    <name type="scientific">Streptomyces flaveus</name>
    <dbReference type="NCBI Taxonomy" id="66370"/>
    <lineage>
        <taxon>Bacteria</taxon>
        <taxon>Bacillati</taxon>
        <taxon>Actinomycetota</taxon>
        <taxon>Actinomycetes</taxon>
        <taxon>Kitasatosporales</taxon>
        <taxon>Streptomycetaceae</taxon>
        <taxon>Streptomyces</taxon>
        <taxon>Streptomyces aurantiacus group</taxon>
    </lineage>
</organism>
<proteinExistence type="predicted"/>